<dbReference type="Pfam" id="PF10502">
    <property type="entry name" value="Peptidase_S26"/>
    <property type="match status" value="1"/>
</dbReference>
<dbReference type="InterPro" id="IPR023631">
    <property type="entry name" value="Amidase_dom"/>
</dbReference>
<dbReference type="Gene3D" id="3.90.1300.10">
    <property type="entry name" value="Amidase signature (AS) domain"/>
    <property type="match status" value="1"/>
</dbReference>
<dbReference type="Proteomes" id="UP000604825">
    <property type="component" value="Unassembled WGS sequence"/>
</dbReference>
<feature type="domain" description="Peptidase S26" evidence="6">
    <location>
        <begin position="321"/>
        <end position="400"/>
    </location>
</feature>
<keyword evidence="2" id="KW-0378">Hydrolase</keyword>
<evidence type="ECO:0000256" key="2">
    <source>
        <dbReference type="ARBA" id="ARBA00022801"/>
    </source>
</evidence>
<keyword evidence="8" id="KW-1185">Reference proteome</keyword>
<dbReference type="GO" id="GO:0016020">
    <property type="term" value="C:membrane"/>
    <property type="evidence" value="ECO:0007669"/>
    <property type="project" value="InterPro"/>
</dbReference>
<reference evidence="7" key="1">
    <citation type="submission" date="2020-10" db="EMBL/GenBank/DDBJ databases">
        <authorList>
            <person name="Han B."/>
            <person name="Lu T."/>
            <person name="Zhao Q."/>
            <person name="Huang X."/>
            <person name="Zhao Y."/>
        </authorList>
    </citation>
    <scope>NUCLEOTIDE SEQUENCE</scope>
</reference>
<dbReference type="GO" id="GO:0070291">
    <property type="term" value="P:N-acylethanolamine metabolic process"/>
    <property type="evidence" value="ECO:0007669"/>
    <property type="project" value="TreeGrafter"/>
</dbReference>
<comment type="similarity">
    <text evidence="1">Belongs to the amidase family.</text>
</comment>
<evidence type="ECO:0000256" key="3">
    <source>
        <dbReference type="PIRSR" id="PIRSR600223-1"/>
    </source>
</evidence>
<evidence type="ECO:0000259" key="6">
    <source>
        <dbReference type="Pfam" id="PF10502"/>
    </source>
</evidence>
<dbReference type="InterPro" id="IPR036928">
    <property type="entry name" value="AS_sf"/>
</dbReference>
<dbReference type="GO" id="GO:0006465">
    <property type="term" value="P:signal peptide processing"/>
    <property type="evidence" value="ECO:0007669"/>
    <property type="project" value="InterPro"/>
</dbReference>
<dbReference type="SUPFAM" id="SSF51306">
    <property type="entry name" value="LexA/Signal peptidase"/>
    <property type="match status" value="1"/>
</dbReference>
<dbReference type="InterPro" id="IPR020556">
    <property type="entry name" value="Amidase_CS"/>
</dbReference>
<feature type="active site" evidence="3">
    <location>
        <position position="385"/>
    </location>
</feature>
<dbReference type="Gene3D" id="2.10.109.10">
    <property type="entry name" value="Umud Fragment, subunit A"/>
    <property type="match status" value="1"/>
</dbReference>
<keyword evidence="4" id="KW-0175">Coiled coil</keyword>
<dbReference type="Pfam" id="PF01425">
    <property type="entry name" value="Amidase"/>
    <property type="match status" value="1"/>
</dbReference>
<gene>
    <name evidence="7" type="ORF">NCGR_LOCUS47698</name>
</gene>
<dbReference type="AlphaFoldDB" id="A0A811QTK4"/>
<dbReference type="PANTHER" id="PTHR11895:SF156">
    <property type="entry name" value="FATTY ACID AMIDE HYDROLASE"/>
    <property type="match status" value="1"/>
</dbReference>
<evidence type="ECO:0000259" key="5">
    <source>
        <dbReference type="Pfam" id="PF01425"/>
    </source>
</evidence>
<sequence>MAVLSAPHDNDIDCFPYPTKGATTFFDQIHTVEKDAVCVARLQKCRVIFIGKANMHELGLGVTGNNPNYGTARNPHSVDRYTGGSSSGPAALVSSGLCSVAIGTDSGGSVRIPSALCGIVGFKTTYGRTDMTGVLCDSGTVEVASPLVSSVEDAILSPLCVPNLLSPENSNILGSVKIGKYTEWFNDVSDHEISSTCDDALKLLCSAFGCQIEEITLPELEEMRTAHVVSIGSESFCDLNPHYKTGRKTEFMLDTRTSLALFGSFTATDYVASQTPKIPPSALKSGESNYVVPAYLMRFIIAGNLLGLPAITVPGCITGSVVGITVVDWVASVVSMDGASMHPTFDPQQAERALVEKRCLYRYDFSRGDVVVFRSPRNHRELMVKRLIALPGDWIQIPEKQEIRQIPEGHCWVEGDNAALSFDSRSYIPMALFLWKMILVLGSSSQGGHPTPSAPPLRDDMPWALVPSGVQPDHESLHFIEEKIRGLEKIRDELKIKKLQNELIVAKSELKQSMRVINGSKKVLLDSALNELKAYKNLEALSQ</sequence>
<dbReference type="SUPFAM" id="SSF75304">
    <property type="entry name" value="Amidase signature (AS) enzymes"/>
    <property type="match status" value="1"/>
</dbReference>
<dbReference type="NCBIfam" id="TIGR02227">
    <property type="entry name" value="sigpep_I_bact"/>
    <property type="match status" value="1"/>
</dbReference>
<dbReference type="PROSITE" id="PS00571">
    <property type="entry name" value="AMIDASES"/>
    <property type="match status" value="1"/>
</dbReference>
<accession>A0A811QTK4</accession>
<comment type="caution">
    <text evidence="7">The sequence shown here is derived from an EMBL/GenBank/DDBJ whole genome shotgun (WGS) entry which is preliminary data.</text>
</comment>
<organism evidence="7 8">
    <name type="scientific">Miscanthus lutarioriparius</name>
    <dbReference type="NCBI Taxonomy" id="422564"/>
    <lineage>
        <taxon>Eukaryota</taxon>
        <taxon>Viridiplantae</taxon>
        <taxon>Streptophyta</taxon>
        <taxon>Embryophyta</taxon>
        <taxon>Tracheophyta</taxon>
        <taxon>Spermatophyta</taxon>
        <taxon>Magnoliopsida</taxon>
        <taxon>Liliopsida</taxon>
        <taxon>Poales</taxon>
        <taxon>Poaceae</taxon>
        <taxon>PACMAD clade</taxon>
        <taxon>Panicoideae</taxon>
        <taxon>Andropogonodae</taxon>
        <taxon>Andropogoneae</taxon>
        <taxon>Saccharinae</taxon>
        <taxon>Miscanthus</taxon>
    </lineage>
</organism>
<dbReference type="EMBL" id="CAJGYO010000012">
    <property type="protein sequence ID" value="CAD6264393.1"/>
    <property type="molecule type" value="Genomic_DNA"/>
</dbReference>
<dbReference type="InterPro" id="IPR036286">
    <property type="entry name" value="LexA/Signal_pep-like_sf"/>
</dbReference>
<evidence type="ECO:0000313" key="7">
    <source>
        <dbReference type="EMBL" id="CAD6264393.1"/>
    </source>
</evidence>
<dbReference type="InterPro" id="IPR019757">
    <property type="entry name" value="Pept_S26A_signal_pept_1_Lys-AS"/>
</dbReference>
<dbReference type="InterPro" id="IPR019533">
    <property type="entry name" value="Peptidase_S26"/>
</dbReference>
<feature type="active site" evidence="3">
    <location>
        <position position="340"/>
    </location>
</feature>
<dbReference type="InterPro" id="IPR000223">
    <property type="entry name" value="Pept_S26A_signal_pept_1"/>
</dbReference>
<evidence type="ECO:0000313" key="8">
    <source>
        <dbReference type="Proteomes" id="UP000604825"/>
    </source>
</evidence>
<dbReference type="CDD" id="cd06530">
    <property type="entry name" value="S26_SPase_I"/>
    <property type="match status" value="1"/>
</dbReference>
<feature type="coiled-coil region" evidence="4">
    <location>
        <begin position="477"/>
        <end position="516"/>
    </location>
</feature>
<evidence type="ECO:0000256" key="1">
    <source>
        <dbReference type="ARBA" id="ARBA00009199"/>
    </source>
</evidence>
<evidence type="ECO:0000256" key="4">
    <source>
        <dbReference type="SAM" id="Coils"/>
    </source>
</evidence>
<dbReference type="PRINTS" id="PR00727">
    <property type="entry name" value="LEADERPTASE"/>
</dbReference>
<dbReference type="InterPro" id="IPR000120">
    <property type="entry name" value="Amidase"/>
</dbReference>
<dbReference type="PANTHER" id="PTHR11895">
    <property type="entry name" value="TRANSAMIDASE"/>
    <property type="match status" value="1"/>
</dbReference>
<dbReference type="OrthoDB" id="421993at2759"/>
<proteinExistence type="inferred from homology"/>
<name>A0A811QTK4_9POAL</name>
<feature type="domain" description="Amidase" evidence="5">
    <location>
        <begin position="30"/>
        <end position="225"/>
    </location>
</feature>
<dbReference type="GO" id="GO:0004252">
    <property type="term" value="F:serine-type endopeptidase activity"/>
    <property type="evidence" value="ECO:0007669"/>
    <property type="project" value="InterPro"/>
</dbReference>
<dbReference type="GO" id="GO:0047412">
    <property type="term" value="F:N-(long-chain-acyl)ethanolamine deacylase activity"/>
    <property type="evidence" value="ECO:0007669"/>
    <property type="project" value="TreeGrafter"/>
</dbReference>
<dbReference type="PROSITE" id="PS00760">
    <property type="entry name" value="SPASE_I_2"/>
    <property type="match status" value="1"/>
</dbReference>
<protein>
    <submittedName>
        <fullName evidence="7">Uncharacterized protein</fullName>
    </submittedName>
</protein>